<dbReference type="AlphaFoldDB" id="A0A381RR90"/>
<protein>
    <submittedName>
        <fullName evidence="1">Uncharacterized protein</fullName>
    </submittedName>
</protein>
<evidence type="ECO:0000313" key="1">
    <source>
        <dbReference type="EMBL" id="SUZ93498.1"/>
    </source>
</evidence>
<proteinExistence type="predicted"/>
<name>A0A381RR90_9ZZZZ</name>
<gene>
    <name evidence="1" type="ORF">METZ01_LOCUS46352</name>
</gene>
<reference evidence="1" key="1">
    <citation type="submission" date="2018-05" db="EMBL/GenBank/DDBJ databases">
        <authorList>
            <person name="Lanie J.A."/>
            <person name="Ng W.-L."/>
            <person name="Kazmierczak K.M."/>
            <person name="Andrzejewski T.M."/>
            <person name="Davidsen T.M."/>
            <person name="Wayne K.J."/>
            <person name="Tettelin H."/>
            <person name="Glass J.I."/>
            <person name="Rusch D."/>
            <person name="Podicherti R."/>
            <person name="Tsui H.-C.T."/>
            <person name="Winkler M.E."/>
        </authorList>
    </citation>
    <scope>NUCLEOTIDE SEQUENCE</scope>
</reference>
<dbReference type="EMBL" id="UINC01002152">
    <property type="protein sequence ID" value="SUZ93498.1"/>
    <property type="molecule type" value="Genomic_DNA"/>
</dbReference>
<sequence>MRYFFLFLLLVNPAFGDTITGYDLYRSLNKKYSTNVSDYHDYETASAYIMGVVNAMAHSRTVYTKIIAEYIPNKKAGANLGIVLMPLSRQWQVEQYIEVVHLYLRKHPEHLKLSAIENISLSLFEASIAAEGQL</sequence>
<organism evidence="1">
    <name type="scientific">marine metagenome</name>
    <dbReference type="NCBI Taxonomy" id="408172"/>
    <lineage>
        <taxon>unclassified sequences</taxon>
        <taxon>metagenomes</taxon>
        <taxon>ecological metagenomes</taxon>
    </lineage>
</organism>
<accession>A0A381RR90</accession>